<keyword evidence="3" id="KW-1185">Reference proteome</keyword>
<dbReference type="InterPro" id="IPR053812">
    <property type="entry name" value="HTH_Sigma70_ECF-like"/>
</dbReference>
<dbReference type="Proteomes" id="UP000003704">
    <property type="component" value="Unassembled WGS sequence"/>
</dbReference>
<dbReference type="RefSeq" id="WP_007185883.1">
    <property type="nucleotide sequence ID" value="NZ_AKGD01000002.1"/>
</dbReference>
<protein>
    <submittedName>
        <fullName evidence="2">ECF sigma factor family protein</fullName>
    </submittedName>
</protein>
<evidence type="ECO:0000313" key="3">
    <source>
        <dbReference type="Proteomes" id="UP000003704"/>
    </source>
</evidence>
<evidence type="ECO:0000313" key="2">
    <source>
        <dbReference type="EMBL" id="EIT69360.1"/>
    </source>
</evidence>
<name>I8T5Y2_9GAMM</name>
<accession>I8T5Y2</accession>
<evidence type="ECO:0000259" key="1">
    <source>
        <dbReference type="Pfam" id="PF07638"/>
    </source>
</evidence>
<sequence>MSETQPIAAPAEVQPPAQALVADLYRDLRPLARRVRMRAGGSDTLQTTALINEAYLKLRRSVEWNDREHFLRTAARAMRQILLDQAKERLAAKRGGGEKPLPLDAIDEEPVVPDEILLRLDEALERLGQLEPRLMQLVECRFYAGYSEIETAQLLGLSDRTVRRDWLRAKAWLYDSIRNES</sequence>
<gene>
    <name evidence="2" type="ORF">WQQ_29420</name>
</gene>
<dbReference type="OrthoDB" id="128473at2"/>
<dbReference type="SUPFAM" id="SSF88659">
    <property type="entry name" value="Sigma3 and sigma4 domains of RNA polymerase sigma factors"/>
    <property type="match status" value="1"/>
</dbReference>
<dbReference type="NCBIfam" id="TIGR02999">
    <property type="entry name" value="Sig-70_X6"/>
    <property type="match status" value="1"/>
</dbReference>
<dbReference type="Pfam" id="PF07638">
    <property type="entry name" value="Sigma70_ECF"/>
    <property type="match status" value="1"/>
</dbReference>
<feature type="domain" description="RNA polymerase sigma-70 ECF-like HTH" evidence="1">
    <location>
        <begin position="18"/>
        <end position="177"/>
    </location>
</feature>
<dbReference type="GO" id="GO:0006352">
    <property type="term" value="P:DNA-templated transcription initiation"/>
    <property type="evidence" value="ECO:0007669"/>
    <property type="project" value="InterPro"/>
</dbReference>
<dbReference type="EMBL" id="AKGD01000002">
    <property type="protein sequence ID" value="EIT69360.1"/>
    <property type="molecule type" value="Genomic_DNA"/>
</dbReference>
<dbReference type="InterPro" id="IPR014284">
    <property type="entry name" value="RNA_pol_sigma-70_dom"/>
</dbReference>
<dbReference type="InterPro" id="IPR036388">
    <property type="entry name" value="WH-like_DNA-bd_sf"/>
</dbReference>
<dbReference type="InterPro" id="IPR013324">
    <property type="entry name" value="RNA_pol_sigma_r3/r4-like"/>
</dbReference>
<comment type="caution">
    <text evidence="2">The sequence shown here is derived from an EMBL/GenBank/DDBJ whole genome shotgun (WGS) entry which is preliminary data.</text>
</comment>
<organism evidence="2 3">
    <name type="scientific">Hydrocarboniphaga effusa AP103</name>
    <dbReference type="NCBI Taxonomy" id="1172194"/>
    <lineage>
        <taxon>Bacteria</taxon>
        <taxon>Pseudomonadati</taxon>
        <taxon>Pseudomonadota</taxon>
        <taxon>Gammaproteobacteria</taxon>
        <taxon>Nevskiales</taxon>
        <taxon>Nevskiaceae</taxon>
        <taxon>Hydrocarboniphaga</taxon>
    </lineage>
</organism>
<reference evidence="2 3" key="1">
    <citation type="journal article" date="2012" name="J. Bacteriol.">
        <title>Genome Sequence of n-Alkane-Degrading Hydrocarboniphaga effusa Strain AP103T (ATCC BAA-332T).</title>
        <authorList>
            <person name="Chang H.K."/>
            <person name="Zylstra G.J."/>
            <person name="Chae J.C."/>
        </authorList>
    </citation>
    <scope>NUCLEOTIDE SEQUENCE [LARGE SCALE GENOMIC DNA]</scope>
    <source>
        <strain evidence="2 3">AP103</strain>
    </source>
</reference>
<proteinExistence type="predicted"/>
<dbReference type="Gene3D" id="1.10.10.10">
    <property type="entry name" value="Winged helix-like DNA-binding domain superfamily/Winged helix DNA-binding domain"/>
    <property type="match status" value="1"/>
</dbReference>
<dbReference type="STRING" id="1172194.WQQ_29420"/>
<dbReference type="AlphaFoldDB" id="I8T5Y2"/>
<dbReference type="NCBIfam" id="TIGR02937">
    <property type="entry name" value="sigma70-ECF"/>
    <property type="match status" value="1"/>
</dbReference>
<dbReference type="GO" id="GO:0003700">
    <property type="term" value="F:DNA-binding transcription factor activity"/>
    <property type="evidence" value="ECO:0007669"/>
    <property type="project" value="InterPro"/>
</dbReference>
<dbReference type="InterPro" id="IPR011517">
    <property type="entry name" value="RNA_pol_sigma70_ECF-like"/>
</dbReference>